<dbReference type="EMBL" id="LGUS01000116">
    <property type="protein sequence ID" value="KOG37239.1"/>
    <property type="molecule type" value="Genomic_DNA"/>
</dbReference>
<evidence type="ECO:0000313" key="3">
    <source>
        <dbReference type="Proteomes" id="UP000037251"/>
    </source>
</evidence>
<accession>A0A0L8LGK9</accession>
<keyword evidence="3" id="KW-1185">Reference proteome</keyword>
<name>A0A0L8LGK9_9ACTN</name>
<dbReference type="PATRIC" id="fig|67356.5.peg.2744"/>
<feature type="region of interest" description="Disordered" evidence="1">
    <location>
        <begin position="69"/>
        <end position="104"/>
    </location>
</feature>
<feature type="compositionally biased region" description="Basic and acidic residues" evidence="1">
    <location>
        <begin position="89"/>
        <end position="104"/>
    </location>
</feature>
<dbReference type="Proteomes" id="UP000037251">
    <property type="component" value="Unassembled WGS sequence"/>
</dbReference>
<gene>
    <name evidence="2" type="ORF">ADK37_12695</name>
</gene>
<sequence length="104" mass="11264">MDTLPATSRLSERQWAGLPSRYGTKGAVEAVMLAGHYFMLAGLLNSTDTQIEPGLEARIRSAEVASPLSGIAVSGHDDRPVVRRPPGFPRRDAVPERRQGQPDV</sequence>
<proteinExistence type="predicted"/>
<reference evidence="3" key="1">
    <citation type="submission" date="2015-07" db="EMBL/GenBank/DDBJ databases">
        <authorList>
            <person name="Ju K.-S."/>
            <person name="Doroghazi J.R."/>
            <person name="Metcalf W.W."/>
        </authorList>
    </citation>
    <scope>NUCLEOTIDE SEQUENCE [LARGE SCALE GENOMIC DNA]</scope>
    <source>
        <strain evidence="3">NRRL 2290</strain>
    </source>
</reference>
<dbReference type="AlphaFoldDB" id="A0A0L8LGK9"/>
<organism evidence="2 3">
    <name type="scientific">Streptomyces resistomycificus</name>
    <dbReference type="NCBI Taxonomy" id="67356"/>
    <lineage>
        <taxon>Bacteria</taxon>
        <taxon>Bacillati</taxon>
        <taxon>Actinomycetota</taxon>
        <taxon>Actinomycetes</taxon>
        <taxon>Kitasatosporales</taxon>
        <taxon>Streptomycetaceae</taxon>
        <taxon>Streptomyces</taxon>
        <taxon>Streptomyces aurantiacus group</taxon>
    </lineage>
</organism>
<dbReference type="RefSeq" id="WP_030037876.1">
    <property type="nucleotide sequence ID" value="NZ_KL575586.1"/>
</dbReference>
<dbReference type="OrthoDB" id="4704294at2"/>
<protein>
    <submittedName>
        <fullName evidence="2">Uncharacterized protein</fullName>
    </submittedName>
</protein>
<evidence type="ECO:0000256" key="1">
    <source>
        <dbReference type="SAM" id="MobiDB-lite"/>
    </source>
</evidence>
<comment type="caution">
    <text evidence="2">The sequence shown here is derived from an EMBL/GenBank/DDBJ whole genome shotgun (WGS) entry which is preliminary data.</text>
</comment>
<evidence type="ECO:0000313" key="2">
    <source>
        <dbReference type="EMBL" id="KOG37239.1"/>
    </source>
</evidence>